<proteinExistence type="predicted"/>
<dbReference type="AlphaFoldDB" id="A0AAV9AH34"/>
<reference evidence="1" key="2">
    <citation type="submission" date="2023-06" db="EMBL/GenBank/DDBJ databases">
        <authorList>
            <person name="Ma L."/>
            <person name="Liu K.-W."/>
            <person name="Li Z."/>
            <person name="Hsiao Y.-Y."/>
            <person name="Qi Y."/>
            <person name="Fu T."/>
            <person name="Tang G."/>
            <person name="Zhang D."/>
            <person name="Sun W.-H."/>
            <person name="Liu D.-K."/>
            <person name="Li Y."/>
            <person name="Chen G.-Z."/>
            <person name="Liu X.-D."/>
            <person name="Liao X.-Y."/>
            <person name="Jiang Y.-T."/>
            <person name="Yu X."/>
            <person name="Hao Y."/>
            <person name="Huang J."/>
            <person name="Zhao X.-W."/>
            <person name="Ke S."/>
            <person name="Chen Y.-Y."/>
            <person name="Wu W.-L."/>
            <person name="Hsu J.-L."/>
            <person name="Lin Y.-F."/>
            <person name="Huang M.-D."/>
            <person name="Li C.-Y."/>
            <person name="Huang L."/>
            <person name="Wang Z.-W."/>
            <person name="Zhao X."/>
            <person name="Zhong W.-Y."/>
            <person name="Peng D.-H."/>
            <person name="Ahmad S."/>
            <person name="Lan S."/>
            <person name="Zhang J.-S."/>
            <person name="Tsai W.-C."/>
            <person name="Van De Peer Y."/>
            <person name="Liu Z.-J."/>
        </authorList>
    </citation>
    <scope>NUCLEOTIDE SEQUENCE</scope>
    <source>
        <strain evidence="1">SCP</strain>
        <tissue evidence="1">Leaves</tissue>
    </source>
</reference>
<reference evidence="1" key="1">
    <citation type="journal article" date="2023" name="Nat. Commun.">
        <title>Diploid and tetraploid genomes of Acorus and the evolution of monocots.</title>
        <authorList>
            <person name="Ma L."/>
            <person name="Liu K.W."/>
            <person name="Li Z."/>
            <person name="Hsiao Y.Y."/>
            <person name="Qi Y."/>
            <person name="Fu T."/>
            <person name="Tang G.D."/>
            <person name="Zhang D."/>
            <person name="Sun W.H."/>
            <person name="Liu D.K."/>
            <person name="Li Y."/>
            <person name="Chen G.Z."/>
            <person name="Liu X.D."/>
            <person name="Liao X.Y."/>
            <person name="Jiang Y.T."/>
            <person name="Yu X."/>
            <person name="Hao Y."/>
            <person name="Huang J."/>
            <person name="Zhao X.W."/>
            <person name="Ke S."/>
            <person name="Chen Y.Y."/>
            <person name="Wu W.L."/>
            <person name="Hsu J.L."/>
            <person name="Lin Y.F."/>
            <person name="Huang M.D."/>
            <person name="Li C.Y."/>
            <person name="Huang L."/>
            <person name="Wang Z.W."/>
            <person name="Zhao X."/>
            <person name="Zhong W.Y."/>
            <person name="Peng D.H."/>
            <person name="Ahmad S."/>
            <person name="Lan S."/>
            <person name="Zhang J.S."/>
            <person name="Tsai W.C."/>
            <person name="Van de Peer Y."/>
            <person name="Liu Z.J."/>
        </authorList>
    </citation>
    <scope>NUCLEOTIDE SEQUENCE</scope>
    <source>
        <strain evidence="1">SCP</strain>
    </source>
</reference>
<dbReference type="EMBL" id="JAUJYN010000009">
    <property type="protein sequence ID" value="KAK1263316.1"/>
    <property type="molecule type" value="Genomic_DNA"/>
</dbReference>
<sequence>MVGRRCDDPQVCVRMIINPLSPNILGRPLRVRVRVRVWRFGDVTNPRIVLFMLL</sequence>
<comment type="caution">
    <text evidence="1">The sequence shown here is derived from an EMBL/GenBank/DDBJ whole genome shotgun (WGS) entry which is preliminary data.</text>
</comment>
<dbReference type="Proteomes" id="UP001179952">
    <property type="component" value="Unassembled WGS sequence"/>
</dbReference>
<protein>
    <submittedName>
        <fullName evidence="1">Uncharacterized protein</fullName>
    </submittedName>
</protein>
<evidence type="ECO:0000313" key="1">
    <source>
        <dbReference type="EMBL" id="KAK1263316.1"/>
    </source>
</evidence>
<accession>A0AAV9AH34</accession>
<keyword evidence="2" id="KW-1185">Reference proteome</keyword>
<name>A0AAV9AH34_ACOGR</name>
<organism evidence="1 2">
    <name type="scientific">Acorus gramineus</name>
    <name type="common">Dwarf sweet flag</name>
    <dbReference type="NCBI Taxonomy" id="55184"/>
    <lineage>
        <taxon>Eukaryota</taxon>
        <taxon>Viridiplantae</taxon>
        <taxon>Streptophyta</taxon>
        <taxon>Embryophyta</taxon>
        <taxon>Tracheophyta</taxon>
        <taxon>Spermatophyta</taxon>
        <taxon>Magnoliopsida</taxon>
        <taxon>Liliopsida</taxon>
        <taxon>Acoraceae</taxon>
        <taxon>Acorus</taxon>
    </lineage>
</organism>
<evidence type="ECO:0000313" key="2">
    <source>
        <dbReference type="Proteomes" id="UP001179952"/>
    </source>
</evidence>
<gene>
    <name evidence="1" type="ORF">QJS04_geneDACA019951</name>
</gene>